<gene>
    <name evidence="1" type="ORF">Rumeso_04993</name>
</gene>
<evidence type="ECO:0000313" key="1">
    <source>
        <dbReference type="EMBL" id="EYD71592.1"/>
    </source>
</evidence>
<name>A0A017HAU2_9RHOB</name>
<dbReference type="AlphaFoldDB" id="A0A017HAU2"/>
<sequence length="85" mass="8900">MATDNFQSFVKGLDSVADTHRVITPGTGVLDPKPRALFFNGTSAGTITVEDGLGTSIVYNCQPGQVLPFRGTKVTAATATVVGWE</sequence>
<evidence type="ECO:0000313" key="2">
    <source>
        <dbReference type="Proteomes" id="UP000019666"/>
    </source>
</evidence>
<dbReference type="OrthoDB" id="7916272at2"/>
<dbReference type="RefSeq" id="WP_037284397.1">
    <property type="nucleotide sequence ID" value="NZ_KK088637.1"/>
</dbReference>
<dbReference type="HOGENOM" id="CLU_159259_0_0_5"/>
<organism evidence="1 2">
    <name type="scientific">Rubellimicrobium mesophilum DSM 19309</name>
    <dbReference type="NCBI Taxonomy" id="442562"/>
    <lineage>
        <taxon>Bacteria</taxon>
        <taxon>Pseudomonadati</taxon>
        <taxon>Pseudomonadota</taxon>
        <taxon>Alphaproteobacteria</taxon>
        <taxon>Rhodobacterales</taxon>
        <taxon>Roseobacteraceae</taxon>
        <taxon>Rubellimicrobium</taxon>
    </lineage>
</organism>
<dbReference type="EMBL" id="AOSK01000136">
    <property type="protein sequence ID" value="EYD71592.1"/>
    <property type="molecule type" value="Genomic_DNA"/>
</dbReference>
<accession>A0A017HAU2</accession>
<dbReference type="Proteomes" id="UP000019666">
    <property type="component" value="Unassembled WGS sequence"/>
</dbReference>
<protein>
    <submittedName>
        <fullName evidence="1">Uncharacterized protein</fullName>
    </submittedName>
</protein>
<proteinExistence type="predicted"/>
<keyword evidence="2" id="KW-1185">Reference proteome</keyword>
<comment type="caution">
    <text evidence="1">The sequence shown here is derived from an EMBL/GenBank/DDBJ whole genome shotgun (WGS) entry which is preliminary data.</text>
</comment>
<reference evidence="1 2" key="1">
    <citation type="submission" date="2013-02" db="EMBL/GenBank/DDBJ databases">
        <authorList>
            <person name="Fiebig A."/>
            <person name="Goeker M."/>
            <person name="Klenk H.-P.P."/>
        </authorList>
    </citation>
    <scope>NUCLEOTIDE SEQUENCE [LARGE SCALE GENOMIC DNA]</scope>
    <source>
        <strain evidence="1 2">DSM 19309</strain>
    </source>
</reference>
<dbReference type="STRING" id="442562.Rumeso_04993"/>